<dbReference type="InParanoid" id="A0A409XRP3"/>
<evidence type="ECO:0000256" key="1">
    <source>
        <dbReference type="SAM" id="MobiDB-lite"/>
    </source>
</evidence>
<name>A0A409XRP3_PSICY</name>
<feature type="compositionally biased region" description="Low complexity" evidence="1">
    <location>
        <begin position="151"/>
        <end position="160"/>
    </location>
</feature>
<gene>
    <name evidence="2" type="ORF">CVT25_007093</name>
</gene>
<accession>A0A409XRP3</accession>
<organism evidence="2 3">
    <name type="scientific">Psilocybe cyanescens</name>
    <dbReference type="NCBI Taxonomy" id="93625"/>
    <lineage>
        <taxon>Eukaryota</taxon>
        <taxon>Fungi</taxon>
        <taxon>Dikarya</taxon>
        <taxon>Basidiomycota</taxon>
        <taxon>Agaricomycotina</taxon>
        <taxon>Agaricomycetes</taxon>
        <taxon>Agaricomycetidae</taxon>
        <taxon>Agaricales</taxon>
        <taxon>Agaricineae</taxon>
        <taxon>Strophariaceae</taxon>
        <taxon>Psilocybe</taxon>
    </lineage>
</organism>
<keyword evidence="3" id="KW-1185">Reference proteome</keyword>
<proteinExistence type="predicted"/>
<sequence length="176" mass="18979">MNRKERKMLNTWSGVIPHNKRSTSEVGTLRNLIAFRKRRQTREHKSASVNNIVPIQFTSCGNDSCVKIAQFFLNSSTSATVDGVPSILLLSSATGMTYLAKTSSFPSTTRALMVLMAAGASNTSTRPTWGLERRAFFLSVANHFLNLASSSSGGCKTASSDTPGPAGNVLTRSMKD</sequence>
<dbReference type="AlphaFoldDB" id="A0A409XRP3"/>
<evidence type="ECO:0000313" key="2">
    <source>
        <dbReference type="EMBL" id="PPQ93384.1"/>
    </source>
</evidence>
<dbReference type="EMBL" id="NHYD01000776">
    <property type="protein sequence ID" value="PPQ93384.1"/>
    <property type="molecule type" value="Genomic_DNA"/>
</dbReference>
<dbReference type="Proteomes" id="UP000283269">
    <property type="component" value="Unassembled WGS sequence"/>
</dbReference>
<feature type="region of interest" description="Disordered" evidence="1">
    <location>
        <begin position="151"/>
        <end position="176"/>
    </location>
</feature>
<comment type="caution">
    <text evidence="2">The sequence shown here is derived from an EMBL/GenBank/DDBJ whole genome shotgun (WGS) entry which is preliminary data.</text>
</comment>
<protein>
    <submittedName>
        <fullName evidence="2">Uncharacterized protein</fullName>
    </submittedName>
</protein>
<evidence type="ECO:0000313" key="3">
    <source>
        <dbReference type="Proteomes" id="UP000283269"/>
    </source>
</evidence>
<reference evidence="2 3" key="1">
    <citation type="journal article" date="2018" name="Evol. Lett.">
        <title>Horizontal gene cluster transfer increased hallucinogenic mushroom diversity.</title>
        <authorList>
            <person name="Reynolds H.T."/>
            <person name="Vijayakumar V."/>
            <person name="Gluck-Thaler E."/>
            <person name="Korotkin H.B."/>
            <person name="Matheny P.B."/>
            <person name="Slot J.C."/>
        </authorList>
    </citation>
    <scope>NUCLEOTIDE SEQUENCE [LARGE SCALE GENOMIC DNA]</scope>
    <source>
        <strain evidence="2 3">2631</strain>
    </source>
</reference>